<dbReference type="PROSITE" id="PS51257">
    <property type="entry name" value="PROKAR_LIPOPROTEIN"/>
    <property type="match status" value="1"/>
</dbReference>
<sequence length="159" mass="17378">MEKVKVTVTAAISALMSWLGILAVPVFLLVGCNIIDYATGLCAAKYRGDGGISSYRSIRGIVKKVCQWLLVLVGAWIDVLINYAVDCAGVDITIPFVVATIAAVWLVVNEIISILENMLDIGVTMPPFMMPAVKYIKQQVEAKAAVTEQEEREEEENEN</sequence>
<keyword evidence="4 5" id="KW-0472">Membrane</keyword>
<keyword evidence="2 5" id="KW-0812">Transmembrane</keyword>
<dbReference type="Pfam" id="PF05105">
    <property type="entry name" value="Phage_holin_4_1"/>
    <property type="match status" value="1"/>
</dbReference>
<dbReference type="InterPro" id="IPR006480">
    <property type="entry name" value="Phage_holin_4_1"/>
</dbReference>
<dbReference type="EMBL" id="DXGH01000073">
    <property type="protein sequence ID" value="HIW82662.1"/>
    <property type="molecule type" value="Genomic_DNA"/>
</dbReference>
<dbReference type="AlphaFoldDB" id="A0A9D1UCE8"/>
<keyword evidence="3 5" id="KW-1133">Transmembrane helix</keyword>
<reference evidence="6" key="1">
    <citation type="journal article" date="2021" name="PeerJ">
        <title>Extensive microbial diversity within the chicken gut microbiome revealed by metagenomics and culture.</title>
        <authorList>
            <person name="Gilroy R."/>
            <person name="Ravi A."/>
            <person name="Getino M."/>
            <person name="Pursley I."/>
            <person name="Horton D.L."/>
            <person name="Alikhan N.F."/>
            <person name="Baker D."/>
            <person name="Gharbi K."/>
            <person name="Hall N."/>
            <person name="Watson M."/>
            <person name="Adriaenssens E.M."/>
            <person name="Foster-Nyarko E."/>
            <person name="Jarju S."/>
            <person name="Secka A."/>
            <person name="Antonio M."/>
            <person name="Oren A."/>
            <person name="Chaudhuri R.R."/>
            <person name="La Ragione R."/>
            <person name="Hildebrand F."/>
            <person name="Pallen M.J."/>
        </authorList>
    </citation>
    <scope>NUCLEOTIDE SEQUENCE</scope>
    <source>
        <strain evidence="6">CHK195-6426</strain>
    </source>
</reference>
<gene>
    <name evidence="6" type="ORF">H9742_14270</name>
</gene>
<comment type="subcellular location">
    <subcellularLocation>
        <location evidence="1">Membrane</location>
        <topology evidence="1">Multi-pass membrane protein</topology>
    </subcellularLocation>
</comment>
<evidence type="ECO:0000256" key="2">
    <source>
        <dbReference type="ARBA" id="ARBA00022692"/>
    </source>
</evidence>
<evidence type="ECO:0000313" key="7">
    <source>
        <dbReference type="Proteomes" id="UP000824265"/>
    </source>
</evidence>
<feature type="transmembrane region" description="Helical" evidence="5">
    <location>
        <begin position="65"/>
        <end position="84"/>
    </location>
</feature>
<feature type="transmembrane region" description="Helical" evidence="5">
    <location>
        <begin position="90"/>
        <end position="108"/>
    </location>
</feature>
<evidence type="ECO:0000313" key="6">
    <source>
        <dbReference type="EMBL" id="HIW82662.1"/>
    </source>
</evidence>
<evidence type="ECO:0000256" key="5">
    <source>
        <dbReference type="SAM" id="Phobius"/>
    </source>
</evidence>
<proteinExistence type="predicted"/>
<dbReference type="NCBIfam" id="TIGR01593">
    <property type="entry name" value="holin_tox_secr"/>
    <property type="match status" value="1"/>
</dbReference>
<evidence type="ECO:0000256" key="4">
    <source>
        <dbReference type="ARBA" id="ARBA00023136"/>
    </source>
</evidence>
<protein>
    <submittedName>
        <fullName evidence="6">Phage holin family protein</fullName>
    </submittedName>
</protein>
<dbReference type="GO" id="GO:0016020">
    <property type="term" value="C:membrane"/>
    <property type="evidence" value="ECO:0007669"/>
    <property type="project" value="UniProtKB-SubCell"/>
</dbReference>
<evidence type="ECO:0000256" key="1">
    <source>
        <dbReference type="ARBA" id="ARBA00004141"/>
    </source>
</evidence>
<dbReference type="Proteomes" id="UP000824265">
    <property type="component" value="Unassembled WGS sequence"/>
</dbReference>
<comment type="caution">
    <text evidence="6">The sequence shown here is derived from an EMBL/GenBank/DDBJ whole genome shotgun (WGS) entry which is preliminary data.</text>
</comment>
<name>A0A9D1UCE8_9FIRM</name>
<feature type="transmembrane region" description="Helical" evidence="5">
    <location>
        <begin position="20"/>
        <end position="44"/>
    </location>
</feature>
<evidence type="ECO:0000256" key="3">
    <source>
        <dbReference type="ARBA" id="ARBA00022989"/>
    </source>
</evidence>
<accession>A0A9D1UCE8</accession>
<reference evidence="6" key="2">
    <citation type="submission" date="2021-04" db="EMBL/GenBank/DDBJ databases">
        <authorList>
            <person name="Gilroy R."/>
        </authorList>
    </citation>
    <scope>NUCLEOTIDE SEQUENCE</scope>
    <source>
        <strain evidence="6">CHK195-6426</strain>
    </source>
</reference>
<organism evidence="6 7">
    <name type="scientific">Candidatus Acetatifactor stercoripullorum</name>
    <dbReference type="NCBI Taxonomy" id="2838414"/>
    <lineage>
        <taxon>Bacteria</taxon>
        <taxon>Bacillati</taxon>
        <taxon>Bacillota</taxon>
        <taxon>Clostridia</taxon>
        <taxon>Lachnospirales</taxon>
        <taxon>Lachnospiraceae</taxon>
        <taxon>Acetatifactor</taxon>
    </lineage>
</organism>